<dbReference type="Proteomes" id="UP000282184">
    <property type="component" value="Unassembled WGS sequence"/>
</dbReference>
<organism evidence="1 2">
    <name type="scientific">Hymenobacter gummosus</name>
    <dbReference type="NCBI Taxonomy" id="1776032"/>
    <lineage>
        <taxon>Bacteria</taxon>
        <taxon>Pseudomonadati</taxon>
        <taxon>Bacteroidota</taxon>
        <taxon>Cytophagia</taxon>
        <taxon>Cytophagales</taxon>
        <taxon>Hymenobacteraceae</taxon>
        <taxon>Hymenobacter</taxon>
    </lineage>
</organism>
<evidence type="ECO:0000313" key="1">
    <source>
        <dbReference type="EMBL" id="RTQ49274.1"/>
    </source>
</evidence>
<proteinExistence type="predicted"/>
<keyword evidence="2" id="KW-1185">Reference proteome</keyword>
<accession>A0A3S0QHP9</accession>
<dbReference type="OrthoDB" id="885702at2"/>
<dbReference type="AlphaFoldDB" id="A0A3S0QHP9"/>
<gene>
    <name evidence="1" type="ORF">EJV47_14125</name>
</gene>
<name>A0A3S0QHP9_9BACT</name>
<comment type="caution">
    <text evidence="1">The sequence shown here is derived from an EMBL/GenBank/DDBJ whole genome shotgun (WGS) entry which is preliminary data.</text>
</comment>
<dbReference type="RefSeq" id="WP_126693805.1">
    <property type="nucleotide sequence ID" value="NZ_RXOF01000007.1"/>
</dbReference>
<sequence length="102" mass="11391">MSEDRRNAYRYLLYHFLLEIRLAPAARPSCELSAEQQAAYVDFAGAMAYQLHNLALAAAQDFAGFEEAAFWGQFGVMDHWQPGSGVAARYRRVFEQQLAGGG</sequence>
<evidence type="ECO:0000313" key="2">
    <source>
        <dbReference type="Proteomes" id="UP000282184"/>
    </source>
</evidence>
<protein>
    <submittedName>
        <fullName evidence="1">Uncharacterized protein</fullName>
    </submittedName>
</protein>
<reference evidence="1 2" key="1">
    <citation type="submission" date="2018-12" db="EMBL/GenBank/DDBJ databases">
        <title>Hymenobacter gummosus sp. nov., isolated from a spring.</title>
        <authorList>
            <person name="Nie L."/>
        </authorList>
    </citation>
    <scope>NUCLEOTIDE SEQUENCE [LARGE SCALE GENOMIC DNA]</scope>
    <source>
        <strain evidence="1 2">KCTC 52166</strain>
    </source>
</reference>
<dbReference type="EMBL" id="RXOF01000007">
    <property type="protein sequence ID" value="RTQ49274.1"/>
    <property type="molecule type" value="Genomic_DNA"/>
</dbReference>